<dbReference type="Gene3D" id="3.10.28.20">
    <property type="entry name" value="Acetamidase/Formamidase-like domains"/>
    <property type="match status" value="1"/>
</dbReference>
<dbReference type="GO" id="GO:0016811">
    <property type="term" value="F:hydrolase activity, acting on carbon-nitrogen (but not peptide) bonds, in linear amides"/>
    <property type="evidence" value="ECO:0007669"/>
    <property type="project" value="InterPro"/>
</dbReference>
<evidence type="ECO:0000313" key="1">
    <source>
        <dbReference type="EMBL" id="MBC1486875.1"/>
    </source>
</evidence>
<dbReference type="AlphaFoldDB" id="A0A7X1C7F1"/>
<gene>
    <name evidence="1" type="ORF">HB897_11615</name>
</gene>
<dbReference type="SUPFAM" id="SSF141130">
    <property type="entry name" value="Acetamidase/Formamidase-like"/>
    <property type="match status" value="1"/>
</dbReference>
<sequence>MKNLVTREQLSYEMDKSTQPALTVKDGSVVKIKIKDHFNGQIHEERLHYGEIDWKQISPTSGPIYIDAAEPGDLLAITIEKIKITSNDTVLLNGPNIGLLANLLPTNSIRRYKIQNSKIIYSEHINIRVQKTIGLLKTESITETKPFHKPTNCGGTLDSAYLTEGSTIFLPVEKQGALLHVGDVHATVGLGKITSSSAEIPAEVTLRLQILKNKKAPTPVIIQNNHLICLASDETIESAARTALQNMVDLLTATGKMTIEDAVFLLSLNGDFEVCQLSKPSRIASIKLPLDYFPEMPFL</sequence>
<proteinExistence type="predicted"/>
<name>A0A7X1C7F1_LISSE</name>
<dbReference type="PANTHER" id="PTHR31891">
    <property type="entry name" value="FORMAMIDASE C869.04-RELATED"/>
    <property type="match status" value="1"/>
</dbReference>
<dbReference type="Gene3D" id="2.60.120.580">
    <property type="entry name" value="Acetamidase/Formamidase-like domains"/>
    <property type="match status" value="1"/>
</dbReference>
<reference evidence="1 2" key="1">
    <citation type="submission" date="2020-03" db="EMBL/GenBank/DDBJ databases">
        <title>Soil Listeria distribution.</title>
        <authorList>
            <person name="Liao J."/>
            <person name="Wiedmann M."/>
        </authorList>
    </citation>
    <scope>NUCLEOTIDE SEQUENCE [LARGE SCALE GENOMIC DNA]</scope>
    <source>
        <strain evidence="1 2">FSL L7-1560</strain>
    </source>
</reference>
<accession>A0A7X1C7F1</accession>
<dbReference type="Pfam" id="PF03069">
    <property type="entry name" value="FmdA_AmdA"/>
    <property type="match status" value="2"/>
</dbReference>
<dbReference type="EMBL" id="JAARRG010000009">
    <property type="protein sequence ID" value="MBC1486875.1"/>
    <property type="molecule type" value="Genomic_DNA"/>
</dbReference>
<dbReference type="Proteomes" id="UP000523362">
    <property type="component" value="Unassembled WGS sequence"/>
</dbReference>
<protein>
    <submittedName>
        <fullName evidence="1">Acetamidase/formamidase family protein</fullName>
    </submittedName>
</protein>
<organism evidence="1 2">
    <name type="scientific">Listeria seeligeri</name>
    <dbReference type="NCBI Taxonomy" id="1640"/>
    <lineage>
        <taxon>Bacteria</taxon>
        <taxon>Bacillati</taxon>
        <taxon>Bacillota</taxon>
        <taxon>Bacilli</taxon>
        <taxon>Bacillales</taxon>
        <taxon>Listeriaceae</taxon>
        <taxon>Listeria</taxon>
    </lineage>
</organism>
<dbReference type="RefSeq" id="WP_185383977.1">
    <property type="nucleotide sequence ID" value="NZ_JAARRG010000009.1"/>
</dbReference>
<dbReference type="PANTHER" id="PTHR31891:SF1">
    <property type="entry name" value="FORMAMIDASE C869.04-RELATED"/>
    <property type="match status" value="1"/>
</dbReference>
<evidence type="ECO:0000313" key="2">
    <source>
        <dbReference type="Proteomes" id="UP000523362"/>
    </source>
</evidence>
<comment type="caution">
    <text evidence="1">The sequence shown here is derived from an EMBL/GenBank/DDBJ whole genome shotgun (WGS) entry which is preliminary data.</text>
</comment>
<dbReference type="InterPro" id="IPR004304">
    <property type="entry name" value="FmdA_AmdA"/>
</dbReference>